<dbReference type="STRING" id="36087.A0A077Z217"/>
<dbReference type="InterPro" id="IPR036869">
    <property type="entry name" value="J_dom_sf"/>
</dbReference>
<organism evidence="4 5">
    <name type="scientific">Trichuris trichiura</name>
    <name type="common">Whipworm</name>
    <name type="synonym">Trichocephalus trichiurus</name>
    <dbReference type="NCBI Taxonomy" id="36087"/>
    <lineage>
        <taxon>Eukaryota</taxon>
        <taxon>Metazoa</taxon>
        <taxon>Ecdysozoa</taxon>
        <taxon>Nematoda</taxon>
        <taxon>Enoplea</taxon>
        <taxon>Dorylaimia</taxon>
        <taxon>Trichinellida</taxon>
        <taxon>Trichuridae</taxon>
        <taxon>Trichuris</taxon>
    </lineage>
</organism>
<dbReference type="GO" id="GO:0044571">
    <property type="term" value="P:[2Fe-2S] cluster assembly"/>
    <property type="evidence" value="ECO:0007669"/>
    <property type="project" value="InterPro"/>
</dbReference>
<dbReference type="PANTHER" id="PTHR14021:SF15">
    <property type="entry name" value="IRON-SULFUR CLUSTER CO-CHAPERONE PROTEIN HSCB"/>
    <property type="match status" value="1"/>
</dbReference>
<dbReference type="HAMAP" id="MF_00682">
    <property type="entry name" value="HscB"/>
    <property type="match status" value="1"/>
</dbReference>
<keyword evidence="5" id="KW-1185">Reference proteome</keyword>
<reference evidence="4" key="2">
    <citation type="submission" date="2014-03" db="EMBL/GenBank/DDBJ databases">
        <title>The whipworm genome and dual-species transcriptomics of an intimate host-pathogen interaction.</title>
        <authorList>
            <person name="Foth B.J."/>
            <person name="Tsai I.J."/>
            <person name="Reid A.J."/>
            <person name="Bancroft A.J."/>
            <person name="Nichol S."/>
            <person name="Tracey A."/>
            <person name="Holroyd N."/>
            <person name="Cotton J.A."/>
            <person name="Stanley E.J."/>
            <person name="Zarowiecki M."/>
            <person name="Liu J.Z."/>
            <person name="Huckvale T."/>
            <person name="Cooper P.J."/>
            <person name="Grencis R.K."/>
            <person name="Berriman M."/>
        </authorList>
    </citation>
    <scope>NUCLEOTIDE SEQUENCE [LARGE SCALE GENOMIC DNA]</scope>
</reference>
<dbReference type="Pfam" id="PF07743">
    <property type="entry name" value="HSCB_C"/>
    <property type="match status" value="1"/>
</dbReference>
<evidence type="ECO:0000259" key="3">
    <source>
        <dbReference type="PROSITE" id="PS50076"/>
    </source>
</evidence>
<feature type="domain" description="J" evidence="3">
    <location>
        <begin position="48"/>
        <end position="120"/>
    </location>
</feature>
<dbReference type="SMART" id="SM00271">
    <property type="entry name" value="DnaJ"/>
    <property type="match status" value="1"/>
</dbReference>
<proteinExistence type="inferred from homology"/>
<keyword evidence="2" id="KW-0143">Chaperone</keyword>
<gene>
    <name evidence="4" type="ORF">TTRE_0000088701</name>
</gene>
<evidence type="ECO:0000256" key="2">
    <source>
        <dbReference type="ARBA" id="ARBA00023186"/>
    </source>
</evidence>
<dbReference type="GO" id="GO:0001671">
    <property type="term" value="F:ATPase activator activity"/>
    <property type="evidence" value="ECO:0007669"/>
    <property type="project" value="InterPro"/>
</dbReference>
<dbReference type="EMBL" id="HG805827">
    <property type="protein sequence ID" value="CDW52625.1"/>
    <property type="molecule type" value="Genomic_DNA"/>
</dbReference>
<name>A0A077Z217_TRITR</name>
<dbReference type="CDD" id="cd06257">
    <property type="entry name" value="DnaJ"/>
    <property type="match status" value="1"/>
</dbReference>
<reference evidence="4" key="1">
    <citation type="submission" date="2014-01" db="EMBL/GenBank/DDBJ databases">
        <authorList>
            <person name="Aslett M."/>
        </authorList>
    </citation>
    <scope>NUCLEOTIDE SEQUENCE</scope>
</reference>
<dbReference type="PROSITE" id="PS50076">
    <property type="entry name" value="DNAJ_2"/>
    <property type="match status" value="1"/>
</dbReference>
<evidence type="ECO:0000313" key="5">
    <source>
        <dbReference type="Proteomes" id="UP000030665"/>
    </source>
</evidence>
<sequence length="217" mass="25383">MWLHDSKPEEAHRPHATCWHCHELLDCMADRFFCRSCDFVQPPLECNDYFAFFDLPKTFDINLELLRNRFRSLQFSLHPDKFTKKSEKEKAFSEEQAAKINDAYFTLLKPLSRAIYMLSLRGCRMEEGNNQTSVSPEFLMEVLEANEEIDSLNPVAGSADEQRLREMKLQLVDKMKACEQRLEKAFSADDLSQAKTVVSEMKFYNSLFERLCLKIQS</sequence>
<dbReference type="InterPro" id="IPR009073">
    <property type="entry name" value="HscB_oligo_C"/>
</dbReference>
<protein>
    <submittedName>
        <fullName evidence="4">Co chaperone protein HscB, mitochondrial</fullName>
    </submittedName>
</protein>
<dbReference type="InterPro" id="IPR036386">
    <property type="entry name" value="HscB_C_sf"/>
</dbReference>
<dbReference type="PANTHER" id="PTHR14021">
    <property type="entry name" value="IRON-SULFUR CLUSTER CO-CHAPERONE PROTEIN HSCB"/>
    <property type="match status" value="1"/>
</dbReference>
<dbReference type="GO" id="GO:0051087">
    <property type="term" value="F:protein-folding chaperone binding"/>
    <property type="evidence" value="ECO:0007669"/>
    <property type="project" value="InterPro"/>
</dbReference>
<evidence type="ECO:0000313" key="4">
    <source>
        <dbReference type="EMBL" id="CDW52625.1"/>
    </source>
</evidence>
<dbReference type="AlphaFoldDB" id="A0A077Z217"/>
<dbReference type="GO" id="GO:0005739">
    <property type="term" value="C:mitochondrion"/>
    <property type="evidence" value="ECO:0007669"/>
    <property type="project" value="TreeGrafter"/>
</dbReference>
<dbReference type="OrthoDB" id="277802at2759"/>
<dbReference type="InterPro" id="IPR001623">
    <property type="entry name" value="DnaJ_domain"/>
</dbReference>
<dbReference type="Gene3D" id="1.20.1280.20">
    <property type="entry name" value="HscB, C-terminal domain"/>
    <property type="match status" value="1"/>
</dbReference>
<dbReference type="SUPFAM" id="SSF47144">
    <property type="entry name" value="HSC20 (HSCB), C-terminal oligomerisation domain"/>
    <property type="match status" value="1"/>
</dbReference>
<dbReference type="InterPro" id="IPR004640">
    <property type="entry name" value="HscB"/>
</dbReference>
<evidence type="ECO:0000256" key="1">
    <source>
        <dbReference type="ARBA" id="ARBA00010476"/>
    </source>
</evidence>
<dbReference type="Gene3D" id="1.10.287.110">
    <property type="entry name" value="DnaJ domain"/>
    <property type="match status" value="1"/>
</dbReference>
<comment type="similarity">
    <text evidence="1">Belongs to the HscB family.</text>
</comment>
<dbReference type="SUPFAM" id="SSF46565">
    <property type="entry name" value="Chaperone J-domain"/>
    <property type="match status" value="1"/>
</dbReference>
<dbReference type="Proteomes" id="UP000030665">
    <property type="component" value="Unassembled WGS sequence"/>
</dbReference>
<dbReference type="NCBIfam" id="TIGR00714">
    <property type="entry name" value="hscB"/>
    <property type="match status" value="1"/>
</dbReference>
<dbReference type="GO" id="GO:0051259">
    <property type="term" value="P:protein complex oligomerization"/>
    <property type="evidence" value="ECO:0007669"/>
    <property type="project" value="InterPro"/>
</dbReference>
<accession>A0A077Z217</accession>